<evidence type="ECO:0000313" key="2">
    <source>
        <dbReference type="EMBL" id="KAF6328916.1"/>
    </source>
</evidence>
<keyword evidence="3" id="KW-1185">Reference proteome</keyword>
<comment type="caution">
    <text evidence="2">The sequence shown here is derived from an EMBL/GenBank/DDBJ whole genome shotgun (WGS) entry which is preliminary data.</text>
</comment>
<gene>
    <name evidence="2" type="ORF">mPipKuh1_008258</name>
</gene>
<evidence type="ECO:0000256" key="1">
    <source>
        <dbReference type="SAM" id="MobiDB-lite"/>
    </source>
</evidence>
<organism evidence="2 3">
    <name type="scientific">Pipistrellus kuhlii</name>
    <name type="common">Kuhl's pipistrelle</name>
    <dbReference type="NCBI Taxonomy" id="59472"/>
    <lineage>
        <taxon>Eukaryota</taxon>
        <taxon>Metazoa</taxon>
        <taxon>Chordata</taxon>
        <taxon>Craniata</taxon>
        <taxon>Vertebrata</taxon>
        <taxon>Euteleostomi</taxon>
        <taxon>Mammalia</taxon>
        <taxon>Eutheria</taxon>
        <taxon>Laurasiatheria</taxon>
        <taxon>Chiroptera</taxon>
        <taxon>Yangochiroptera</taxon>
        <taxon>Vespertilionidae</taxon>
        <taxon>Pipistrellus</taxon>
    </lineage>
</organism>
<name>A0A7J7VV55_PIPKU</name>
<dbReference type="AlphaFoldDB" id="A0A7J7VV55"/>
<dbReference type="EMBL" id="JACAGB010000013">
    <property type="protein sequence ID" value="KAF6328916.1"/>
    <property type="molecule type" value="Genomic_DNA"/>
</dbReference>
<accession>A0A7J7VV55</accession>
<evidence type="ECO:0000313" key="3">
    <source>
        <dbReference type="Proteomes" id="UP000558488"/>
    </source>
</evidence>
<protein>
    <submittedName>
        <fullName evidence="2">Uncharacterized protein</fullName>
    </submittedName>
</protein>
<dbReference type="Proteomes" id="UP000558488">
    <property type="component" value="Unassembled WGS sequence"/>
</dbReference>
<feature type="region of interest" description="Disordered" evidence="1">
    <location>
        <begin position="1"/>
        <end position="29"/>
    </location>
</feature>
<reference evidence="2 3" key="1">
    <citation type="journal article" date="2020" name="Nature">
        <title>Six reference-quality genomes reveal evolution of bat adaptations.</title>
        <authorList>
            <person name="Jebb D."/>
            <person name="Huang Z."/>
            <person name="Pippel M."/>
            <person name="Hughes G.M."/>
            <person name="Lavrichenko K."/>
            <person name="Devanna P."/>
            <person name="Winkler S."/>
            <person name="Jermiin L.S."/>
            <person name="Skirmuntt E.C."/>
            <person name="Katzourakis A."/>
            <person name="Burkitt-Gray L."/>
            <person name="Ray D.A."/>
            <person name="Sullivan K.A.M."/>
            <person name="Roscito J.G."/>
            <person name="Kirilenko B.M."/>
            <person name="Davalos L.M."/>
            <person name="Corthals A.P."/>
            <person name="Power M.L."/>
            <person name="Jones G."/>
            <person name="Ransome R.D."/>
            <person name="Dechmann D.K.N."/>
            <person name="Locatelli A.G."/>
            <person name="Puechmaille S.J."/>
            <person name="Fedrigo O."/>
            <person name="Jarvis E.D."/>
            <person name="Hiller M."/>
            <person name="Vernes S.C."/>
            <person name="Myers E.W."/>
            <person name="Teeling E.C."/>
        </authorList>
    </citation>
    <scope>NUCLEOTIDE SEQUENCE [LARGE SCALE GENOMIC DNA]</scope>
    <source>
        <strain evidence="2">MPipKuh1</strain>
        <tissue evidence="2">Flight muscle</tissue>
    </source>
</reference>
<sequence length="132" mass="14116">MGVDSWGVPDQKGHGSQLHCSPRPCLRGGTAHKALPRSWEAEGQRCESPDVCPDLDVGNFQPENDSTPEISSFHLKSESEKAGPCSALCECVCVCVCVCVCGGEGRKSGYLDANPGYTIILLHDLEHLTSSQ</sequence>
<proteinExistence type="predicted"/>